<dbReference type="AlphaFoldDB" id="A0A5B7GVU7"/>
<gene>
    <name evidence="1" type="ORF">E2C01_055151</name>
</gene>
<name>A0A5B7GVU7_PORTR</name>
<reference evidence="1 2" key="1">
    <citation type="submission" date="2019-05" db="EMBL/GenBank/DDBJ databases">
        <title>Another draft genome of Portunus trituberculatus and its Hox gene families provides insights of decapod evolution.</title>
        <authorList>
            <person name="Jeong J.-H."/>
            <person name="Song I."/>
            <person name="Kim S."/>
            <person name="Choi T."/>
            <person name="Kim D."/>
            <person name="Ryu S."/>
            <person name="Kim W."/>
        </authorList>
    </citation>
    <scope>NUCLEOTIDE SEQUENCE [LARGE SCALE GENOMIC DNA]</scope>
    <source>
        <tissue evidence="1">Muscle</tissue>
    </source>
</reference>
<proteinExistence type="predicted"/>
<dbReference type="EMBL" id="VSRR010018203">
    <property type="protein sequence ID" value="MPC61088.1"/>
    <property type="molecule type" value="Genomic_DNA"/>
</dbReference>
<evidence type="ECO:0000313" key="2">
    <source>
        <dbReference type="Proteomes" id="UP000324222"/>
    </source>
</evidence>
<organism evidence="1 2">
    <name type="scientific">Portunus trituberculatus</name>
    <name type="common">Swimming crab</name>
    <name type="synonym">Neptunus trituberculatus</name>
    <dbReference type="NCBI Taxonomy" id="210409"/>
    <lineage>
        <taxon>Eukaryota</taxon>
        <taxon>Metazoa</taxon>
        <taxon>Ecdysozoa</taxon>
        <taxon>Arthropoda</taxon>
        <taxon>Crustacea</taxon>
        <taxon>Multicrustacea</taxon>
        <taxon>Malacostraca</taxon>
        <taxon>Eumalacostraca</taxon>
        <taxon>Eucarida</taxon>
        <taxon>Decapoda</taxon>
        <taxon>Pleocyemata</taxon>
        <taxon>Brachyura</taxon>
        <taxon>Eubrachyura</taxon>
        <taxon>Portunoidea</taxon>
        <taxon>Portunidae</taxon>
        <taxon>Portuninae</taxon>
        <taxon>Portunus</taxon>
    </lineage>
</organism>
<dbReference type="Proteomes" id="UP000324222">
    <property type="component" value="Unassembled WGS sequence"/>
</dbReference>
<evidence type="ECO:0000313" key="1">
    <source>
        <dbReference type="EMBL" id="MPC61088.1"/>
    </source>
</evidence>
<protein>
    <submittedName>
        <fullName evidence="1">Uncharacterized protein</fullName>
    </submittedName>
</protein>
<sequence>MTPTATASGHHLDALPHARLRGASQGACDELGPLPYTAASPRHARTAHVTRAASAPGGRRGATVGLLPGVGARACTGGTAQGRPSLRRLAASNFGNVALRLWRRHSRQQTALLE</sequence>
<keyword evidence="2" id="KW-1185">Reference proteome</keyword>
<accession>A0A5B7GVU7</accession>
<comment type="caution">
    <text evidence="1">The sequence shown here is derived from an EMBL/GenBank/DDBJ whole genome shotgun (WGS) entry which is preliminary data.</text>
</comment>